<evidence type="ECO:0000313" key="5">
    <source>
        <dbReference type="EMBL" id="HJH43969.1"/>
    </source>
</evidence>
<keyword evidence="2" id="KW-0238">DNA-binding</keyword>
<keyword evidence="1" id="KW-0805">Transcription regulation</keyword>
<comment type="caution">
    <text evidence="6">The sequence shown here is derived from an EMBL/GenBank/DDBJ whole genome shotgun (WGS) entry which is preliminary data.</text>
</comment>
<dbReference type="CDD" id="cd00093">
    <property type="entry name" value="HTH_XRE"/>
    <property type="match status" value="1"/>
</dbReference>
<evidence type="ECO:0000313" key="7">
    <source>
        <dbReference type="Proteomes" id="UP000236488"/>
    </source>
</evidence>
<dbReference type="SMART" id="SM00530">
    <property type="entry name" value="HTH_XRE"/>
    <property type="match status" value="1"/>
</dbReference>
<dbReference type="EMBL" id="PPEL01000114">
    <property type="protein sequence ID" value="PNV64329.1"/>
    <property type="molecule type" value="Genomic_DNA"/>
</dbReference>
<evidence type="ECO:0000256" key="3">
    <source>
        <dbReference type="ARBA" id="ARBA00023163"/>
    </source>
</evidence>
<dbReference type="InterPro" id="IPR001387">
    <property type="entry name" value="Cro/C1-type_HTH"/>
</dbReference>
<dbReference type="PROSITE" id="PS50943">
    <property type="entry name" value="HTH_CROC1"/>
    <property type="match status" value="1"/>
</dbReference>
<feature type="domain" description="HTH cro/C1-type" evidence="4">
    <location>
        <begin position="21"/>
        <end position="75"/>
    </location>
</feature>
<dbReference type="Gene3D" id="1.10.260.40">
    <property type="entry name" value="lambda repressor-like DNA-binding domains"/>
    <property type="match status" value="1"/>
</dbReference>
<dbReference type="GO" id="GO:0005829">
    <property type="term" value="C:cytosol"/>
    <property type="evidence" value="ECO:0007669"/>
    <property type="project" value="TreeGrafter"/>
</dbReference>
<name>A0A2K2U214_9ACTN</name>
<dbReference type="SUPFAM" id="SSF47413">
    <property type="entry name" value="lambda repressor-like DNA-binding domains"/>
    <property type="match status" value="1"/>
</dbReference>
<evidence type="ECO:0000256" key="2">
    <source>
        <dbReference type="ARBA" id="ARBA00023125"/>
    </source>
</evidence>
<sequence>MKKQPNHAHNTEKQIRLGLRIKDLREERGLSQYACAPRLGMSRTYLADLECGRRNISFARLAAMAEGFDITLEELFKGV</sequence>
<evidence type="ECO:0000259" key="4">
    <source>
        <dbReference type="PROSITE" id="PS50943"/>
    </source>
</evidence>
<evidence type="ECO:0000313" key="6">
    <source>
        <dbReference type="EMBL" id="PNV64329.1"/>
    </source>
</evidence>
<dbReference type="Pfam" id="PF01381">
    <property type="entry name" value="HTH_3"/>
    <property type="match status" value="1"/>
</dbReference>
<dbReference type="EMBL" id="DYZL01000190">
    <property type="protein sequence ID" value="HJH43969.1"/>
    <property type="molecule type" value="Genomic_DNA"/>
</dbReference>
<gene>
    <name evidence="6" type="ORF">C2L80_12510</name>
    <name evidence="5" type="ORF">K8V16_09255</name>
</gene>
<proteinExistence type="predicted"/>
<dbReference type="InterPro" id="IPR010982">
    <property type="entry name" value="Lambda_DNA-bd_dom_sf"/>
</dbReference>
<keyword evidence="7" id="KW-1185">Reference proteome</keyword>
<protein>
    <submittedName>
        <fullName evidence="5">Helix-turn-helix transcriptional regulator</fullName>
    </submittedName>
    <submittedName>
        <fullName evidence="6">XRE family transcriptional regulator</fullName>
    </submittedName>
</protein>
<dbReference type="PANTHER" id="PTHR46797">
    <property type="entry name" value="HTH-TYPE TRANSCRIPTIONAL REGULATOR"/>
    <property type="match status" value="1"/>
</dbReference>
<dbReference type="Proteomes" id="UP000789325">
    <property type="component" value="Unassembled WGS sequence"/>
</dbReference>
<dbReference type="GO" id="GO:0003700">
    <property type="term" value="F:DNA-binding transcription factor activity"/>
    <property type="evidence" value="ECO:0007669"/>
    <property type="project" value="TreeGrafter"/>
</dbReference>
<reference evidence="6 7" key="1">
    <citation type="journal article" date="2018" name="Int. J. Syst. Evol. Microbiol.">
        <title>Rubneribacter badeniensis gen. nov., sp. nov. and Enteroscipio rubneri gen. nov., sp. nov., new members of the Eggerthellaceae isolated from human faeces.</title>
        <authorList>
            <person name="Danylec N."/>
            <person name="Gobl A."/>
            <person name="Stoll D.A."/>
            <person name="Hetzer B."/>
            <person name="Kulling S.E."/>
            <person name="Huch M."/>
        </authorList>
    </citation>
    <scope>NUCLEOTIDE SEQUENCE [LARGE SCALE GENOMIC DNA]</scope>
    <source>
        <strain evidence="6 7">ResAG-85</strain>
    </source>
</reference>
<dbReference type="AlphaFoldDB" id="A0A2K2U214"/>
<dbReference type="PANTHER" id="PTHR46797:SF23">
    <property type="entry name" value="HTH-TYPE TRANSCRIPTIONAL REGULATOR SUTR"/>
    <property type="match status" value="1"/>
</dbReference>
<dbReference type="InterPro" id="IPR050807">
    <property type="entry name" value="TransReg_Diox_bact_type"/>
</dbReference>
<organism evidence="6 7">
    <name type="scientific">Rubneribacter badeniensis</name>
    <dbReference type="NCBI Taxonomy" id="2070688"/>
    <lineage>
        <taxon>Bacteria</taxon>
        <taxon>Bacillati</taxon>
        <taxon>Actinomycetota</taxon>
        <taxon>Coriobacteriia</taxon>
        <taxon>Eggerthellales</taxon>
        <taxon>Eggerthellaceae</taxon>
        <taxon>Rubneribacter</taxon>
    </lineage>
</organism>
<reference evidence="5" key="3">
    <citation type="submission" date="2021-09" db="EMBL/GenBank/DDBJ databases">
        <authorList>
            <person name="Gilroy R."/>
        </authorList>
    </citation>
    <scope>NUCLEOTIDE SEQUENCE</scope>
    <source>
        <strain evidence="5">USAMLcec12-2067</strain>
    </source>
</reference>
<keyword evidence="3" id="KW-0804">Transcription</keyword>
<accession>A0A2K2U214</accession>
<evidence type="ECO:0000256" key="1">
    <source>
        <dbReference type="ARBA" id="ARBA00023015"/>
    </source>
</evidence>
<dbReference type="Proteomes" id="UP000236488">
    <property type="component" value="Unassembled WGS sequence"/>
</dbReference>
<reference evidence="5" key="2">
    <citation type="journal article" date="2021" name="PeerJ">
        <title>Extensive microbial diversity within the chicken gut microbiome revealed by metagenomics and culture.</title>
        <authorList>
            <person name="Gilroy R."/>
            <person name="Ravi A."/>
            <person name="Getino M."/>
            <person name="Pursley I."/>
            <person name="Horton D.L."/>
            <person name="Alikhan N.F."/>
            <person name="Baker D."/>
            <person name="Gharbi K."/>
            <person name="Hall N."/>
            <person name="Watson M."/>
            <person name="Adriaenssens E.M."/>
            <person name="Foster-Nyarko E."/>
            <person name="Jarju S."/>
            <person name="Secka A."/>
            <person name="Antonio M."/>
            <person name="Oren A."/>
            <person name="Chaudhuri R.R."/>
            <person name="La Ragione R."/>
            <person name="Hildebrand F."/>
            <person name="Pallen M.J."/>
        </authorList>
    </citation>
    <scope>NUCLEOTIDE SEQUENCE</scope>
    <source>
        <strain evidence="5">USAMLcec12-2067</strain>
    </source>
</reference>
<dbReference type="GO" id="GO:0003677">
    <property type="term" value="F:DNA binding"/>
    <property type="evidence" value="ECO:0007669"/>
    <property type="project" value="UniProtKB-KW"/>
</dbReference>